<dbReference type="PROSITE" id="PS51722">
    <property type="entry name" value="G_TR_2"/>
    <property type="match status" value="1"/>
</dbReference>
<dbReference type="InterPro" id="IPR000795">
    <property type="entry name" value="T_Tr_GTP-bd_dom"/>
</dbReference>
<comment type="similarity">
    <text evidence="1 7">Belongs to the TRAFAC class translation factor GTPase superfamily. Classic translation factor GTPase family. LepA subfamily.</text>
</comment>
<dbReference type="Gene3D" id="3.30.70.870">
    <property type="entry name" value="Elongation Factor G (Translational Gtpase), domain 3"/>
    <property type="match status" value="1"/>
</dbReference>
<dbReference type="CDD" id="cd03709">
    <property type="entry name" value="lepA_C"/>
    <property type="match status" value="1"/>
</dbReference>
<dbReference type="Pfam" id="PF00009">
    <property type="entry name" value="GTP_EFTU"/>
    <property type="match status" value="1"/>
</dbReference>
<dbReference type="PRINTS" id="PR00315">
    <property type="entry name" value="ELONGATNFCT"/>
</dbReference>
<evidence type="ECO:0000256" key="7">
    <source>
        <dbReference type="HAMAP-Rule" id="MF_00071"/>
    </source>
</evidence>
<dbReference type="InterPro" id="IPR000640">
    <property type="entry name" value="EFG_V-like"/>
</dbReference>
<dbReference type="Gene3D" id="3.30.70.240">
    <property type="match status" value="1"/>
</dbReference>
<dbReference type="GO" id="GO:0003746">
    <property type="term" value="F:translation elongation factor activity"/>
    <property type="evidence" value="ECO:0007669"/>
    <property type="project" value="UniProtKB-UniRule"/>
</dbReference>
<evidence type="ECO:0000256" key="5">
    <source>
        <dbReference type="ARBA" id="ARBA00023134"/>
    </source>
</evidence>
<dbReference type="PANTHER" id="PTHR43512:SF4">
    <property type="entry name" value="TRANSLATION FACTOR GUF1 HOMOLOG, CHLOROPLASTIC"/>
    <property type="match status" value="1"/>
</dbReference>
<protein>
    <recommendedName>
        <fullName evidence="7">Elongation factor 4</fullName>
        <shortName evidence="7">EF-4</shortName>
        <ecNumber evidence="7">3.6.5.n1</ecNumber>
    </recommendedName>
    <alternativeName>
        <fullName evidence="7">Ribosomal back-translocase LepA</fullName>
    </alternativeName>
</protein>
<comment type="caution">
    <text evidence="9">The sequence shown here is derived from an EMBL/GenBank/DDBJ whole genome shotgun (WGS) entry which is preliminary data.</text>
</comment>
<dbReference type="Gene3D" id="3.40.50.300">
    <property type="entry name" value="P-loop containing nucleotide triphosphate hydrolases"/>
    <property type="match status" value="1"/>
</dbReference>
<dbReference type="InterPro" id="IPR035654">
    <property type="entry name" value="LepA_IV"/>
</dbReference>
<gene>
    <name evidence="7" type="primary">lepA</name>
    <name evidence="9" type="ORF">FC82_GL003148</name>
</gene>
<reference evidence="9 10" key="1">
    <citation type="journal article" date="2015" name="Genome Announc.">
        <title>Expanding the biotechnology potential of lactobacilli through comparative genomics of 213 strains and associated genera.</title>
        <authorList>
            <person name="Sun Z."/>
            <person name="Harris H.M."/>
            <person name="McCann A."/>
            <person name="Guo C."/>
            <person name="Argimon S."/>
            <person name="Zhang W."/>
            <person name="Yang X."/>
            <person name="Jeffery I.B."/>
            <person name="Cooney J.C."/>
            <person name="Kagawa T.F."/>
            <person name="Liu W."/>
            <person name="Song Y."/>
            <person name="Salvetti E."/>
            <person name="Wrobel A."/>
            <person name="Rasinkangas P."/>
            <person name="Parkhill J."/>
            <person name="Rea M.C."/>
            <person name="O'Sullivan O."/>
            <person name="Ritari J."/>
            <person name="Douillard F.P."/>
            <person name="Paul Ross R."/>
            <person name="Yang R."/>
            <person name="Briner A.E."/>
            <person name="Felis G.E."/>
            <person name="de Vos W.M."/>
            <person name="Barrangou R."/>
            <person name="Klaenhammer T.R."/>
            <person name="Caufield P.W."/>
            <person name="Cui Y."/>
            <person name="Zhang H."/>
            <person name="O'Toole P.W."/>
        </authorList>
    </citation>
    <scope>NUCLEOTIDE SEQUENCE [LARGE SCALE GENOMIC DNA]</scope>
    <source>
        <strain evidence="9 10">DSM 20515</strain>
    </source>
</reference>
<dbReference type="Gene3D" id="2.40.30.10">
    <property type="entry name" value="Translation factors"/>
    <property type="match status" value="1"/>
</dbReference>
<dbReference type="PANTHER" id="PTHR43512">
    <property type="entry name" value="TRANSLATION FACTOR GUF1-RELATED"/>
    <property type="match status" value="1"/>
</dbReference>
<evidence type="ECO:0000259" key="8">
    <source>
        <dbReference type="PROSITE" id="PS51722"/>
    </source>
</evidence>
<dbReference type="InterPro" id="IPR004161">
    <property type="entry name" value="EFTu-like_2"/>
</dbReference>
<dbReference type="NCBIfam" id="TIGR01393">
    <property type="entry name" value="lepA"/>
    <property type="match status" value="1"/>
</dbReference>
<organism evidence="9 10">
    <name type="scientific">Secundilactobacillus collinoides DSM 20515 = JCM 1123</name>
    <dbReference type="NCBI Taxonomy" id="1423733"/>
    <lineage>
        <taxon>Bacteria</taxon>
        <taxon>Bacillati</taxon>
        <taxon>Bacillota</taxon>
        <taxon>Bacilli</taxon>
        <taxon>Lactobacillales</taxon>
        <taxon>Lactobacillaceae</taxon>
        <taxon>Secundilactobacillus</taxon>
    </lineage>
</organism>
<dbReference type="Proteomes" id="UP000051845">
    <property type="component" value="Unassembled WGS sequence"/>
</dbReference>
<dbReference type="GO" id="GO:0005886">
    <property type="term" value="C:plasma membrane"/>
    <property type="evidence" value="ECO:0007669"/>
    <property type="project" value="UniProtKB-SubCell"/>
</dbReference>
<dbReference type="InterPro" id="IPR013842">
    <property type="entry name" value="LepA_CTD"/>
</dbReference>
<feature type="domain" description="Tr-type G" evidence="8">
    <location>
        <begin position="1"/>
        <end position="184"/>
    </location>
</feature>
<dbReference type="InterPro" id="IPR027417">
    <property type="entry name" value="P-loop_NTPase"/>
</dbReference>
<keyword evidence="7" id="KW-1003">Cell membrane</keyword>
<proteinExistence type="inferred from homology"/>
<dbReference type="InterPro" id="IPR035647">
    <property type="entry name" value="EFG_III/V"/>
</dbReference>
<dbReference type="Pfam" id="PF00679">
    <property type="entry name" value="EFG_C"/>
    <property type="match status" value="1"/>
</dbReference>
<keyword evidence="5 7" id="KW-0342">GTP-binding</keyword>
<evidence type="ECO:0000313" key="9">
    <source>
        <dbReference type="EMBL" id="KRM77772.1"/>
    </source>
</evidence>
<dbReference type="HAMAP" id="MF_00071">
    <property type="entry name" value="LepA"/>
    <property type="match status" value="1"/>
</dbReference>
<dbReference type="STRING" id="33960.TY91_04490"/>
<dbReference type="NCBIfam" id="TIGR00231">
    <property type="entry name" value="small_GTP"/>
    <property type="match status" value="1"/>
</dbReference>
<keyword evidence="4 7" id="KW-0648">Protein biosynthesis</keyword>
<dbReference type="InterPro" id="IPR009000">
    <property type="entry name" value="Transl_B-barrel_sf"/>
</dbReference>
<name>A0A0R2BQB7_SECCO</name>
<dbReference type="Pfam" id="PF06421">
    <property type="entry name" value="LepA_C"/>
    <property type="match status" value="1"/>
</dbReference>
<dbReference type="InterPro" id="IPR038363">
    <property type="entry name" value="LepA_C_sf"/>
</dbReference>
<dbReference type="EMBL" id="AYYR01000009">
    <property type="protein sequence ID" value="KRM77772.1"/>
    <property type="molecule type" value="Genomic_DNA"/>
</dbReference>
<dbReference type="SUPFAM" id="SSF52540">
    <property type="entry name" value="P-loop containing nucleoside triphosphate hydrolases"/>
    <property type="match status" value="1"/>
</dbReference>
<evidence type="ECO:0000313" key="10">
    <source>
        <dbReference type="Proteomes" id="UP000051845"/>
    </source>
</evidence>
<dbReference type="GO" id="GO:0043022">
    <property type="term" value="F:ribosome binding"/>
    <property type="evidence" value="ECO:0007669"/>
    <property type="project" value="UniProtKB-UniRule"/>
</dbReference>
<dbReference type="FunFam" id="2.40.30.10:FF:000015">
    <property type="entry name" value="Translation factor GUF1, mitochondrial"/>
    <property type="match status" value="1"/>
</dbReference>
<comment type="function">
    <text evidence="7">Required for accurate and efficient protein synthesis under certain stress conditions. May act as a fidelity factor of the translation reaction, by catalyzing a one-codon backward translocation of tRNAs on improperly translocated ribosomes. Back-translocation proceeds from a post-translocation (POST) complex to a pre-translocation (PRE) complex, thus giving elongation factor G a second chance to translocate the tRNAs correctly. Binds to ribosomes in a GTP-dependent manner.</text>
</comment>
<evidence type="ECO:0000256" key="2">
    <source>
        <dbReference type="ARBA" id="ARBA00022741"/>
    </source>
</evidence>
<comment type="catalytic activity">
    <reaction evidence="7">
        <text>GTP + H2O = GDP + phosphate + H(+)</text>
        <dbReference type="Rhea" id="RHEA:19669"/>
        <dbReference type="ChEBI" id="CHEBI:15377"/>
        <dbReference type="ChEBI" id="CHEBI:15378"/>
        <dbReference type="ChEBI" id="CHEBI:37565"/>
        <dbReference type="ChEBI" id="CHEBI:43474"/>
        <dbReference type="ChEBI" id="CHEBI:58189"/>
        <dbReference type="EC" id="3.6.5.n1"/>
    </reaction>
</comment>
<accession>A0A0R2BQB7</accession>
<dbReference type="EC" id="3.6.5.n1" evidence="7"/>
<dbReference type="GO" id="GO:0045727">
    <property type="term" value="P:positive regulation of translation"/>
    <property type="evidence" value="ECO:0007669"/>
    <property type="project" value="UniProtKB-UniRule"/>
</dbReference>
<feature type="binding site" evidence="7">
    <location>
        <begin position="13"/>
        <end position="18"/>
    </location>
    <ligand>
        <name>GTP</name>
        <dbReference type="ChEBI" id="CHEBI:37565"/>
    </ligand>
</feature>
<keyword evidence="2 7" id="KW-0547">Nucleotide-binding</keyword>
<evidence type="ECO:0000256" key="6">
    <source>
        <dbReference type="ARBA" id="ARBA00023136"/>
    </source>
</evidence>
<keyword evidence="6 7" id="KW-0472">Membrane</keyword>
<dbReference type="Gene3D" id="3.30.70.2570">
    <property type="entry name" value="Elongation factor 4, C-terminal domain"/>
    <property type="match status" value="1"/>
</dbReference>
<dbReference type="GO" id="GO:0005525">
    <property type="term" value="F:GTP binding"/>
    <property type="evidence" value="ECO:0007669"/>
    <property type="project" value="UniProtKB-UniRule"/>
</dbReference>
<evidence type="ECO:0000256" key="4">
    <source>
        <dbReference type="ARBA" id="ARBA00022917"/>
    </source>
</evidence>
<dbReference type="InterPro" id="IPR005225">
    <property type="entry name" value="Small_GTP-bd"/>
</dbReference>
<keyword evidence="3 7" id="KW-0378">Hydrolase</keyword>
<feature type="binding site" evidence="7">
    <location>
        <begin position="130"/>
        <end position="133"/>
    </location>
    <ligand>
        <name>GTP</name>
        <dbReference type="ChEBI" id="CHEBI:37565"/>
    </ligand>
</feature>
<dbReference type="SUPFAM" id="SSF50447">
    <property type="entry name" value="Translation proteins"/>
    <property type="match status" value="1"/>
</dbReference>
<dbReference type="AlphaFoldDB" id="A0A0R2BQB7"/>
<dbReference type="InterPro" id="IPR006297">
    <property type="entry name" value="EF-4"/>
</dbReference>
<evidence type="ECO:0000256" key="1">
    <source>
        <dbReference type="ARBA" id="ARBA00005454"/>
    </source>
</evidence>
<dbReference type="PATRIC" id="fig|1423733.4.peg.3272"/>
<comment type="subcellular location">
    <subcellularLocation>
        <location evidence="7">Cell membrane</location>
        <topology evidence="7">Peripheral membrane protein</topology>
        <orientation evidence="7">Cytoplasmic side</orientation>
    </subcellularLocation>
</comment>
<dbReference type="RefSeq" id="WP_056996087.1">
    <property type="nucleotide sequence ID" value="NZ_AYYR01000009.1"/>
</dbReference>
<dbReference type="SUPFAM" id="SSF54980">
    <property type="entry name" value="EF-G C-terminal domain-like"/>
    <property type="match status" value="2"/>
</dbReference>
<evidence type="ECO:0000256" key="3">
    <source>
        <dbReference type="ARBA" id="ARBA00022801"/>
    </source>
</evidence>
<sequence>MNIRNFAIIAHIDHGKSTLADRIMEMTATITKRQASAQLLDSMAVEQAHGVTVKSRTVRNIYHADDGQDYEFNFIDTPGHVAFNYEVEKSLSATEGAILLVDATQGVQAQTVANYRLARKTGIVVLPVVNKVDSASAEVDKTEHQIRTAFPELKDSPILRISAKTGAGVHDVLEVIVHRLPAPTADNSLPLKALVFDSECDAFQGVIAYVRLFDGGLSAQNSLTLMASNRSFKAKEIGILTPNRLSQKKLAAGDVGYVITGLKDPQLVRVGDTLTETGRPTETALPGYAPAQSMVFAGVYPQDDYPTLKDAITKLALNDPSLHVTAAVSDALGPGFYCGFLGIFHLQIIKERLHDEYGVDVIVTAPNVTYQVTPNNGSGAVLTVTNPQHFPDFNTIEQVEEPMMRIELTTPAELLNDVMSLANQHKGVFVDMTNQDELVVLTYTIPLSEIAYSFFNELKSLTHGYASLSTSFANYAPADVVRVDVQINYAKVDALTFITHRNDVADQAQKLVHKLKYVVPRRLYPMPVQAIVEGKAIARVDIPPLRKNAAVNGNSYSVSKKQQLLRRQNSNKREAAHSDIELPQAVFNAILTLED</sequence>
<dbReference type="Pfam" id="PF03144">
    <property type="entry name" value="GTP_EFTU_D2"/>
    <property type="match status" value="1"/>
</dbReference>
<dbReference type="SMART" id="SM00838">
    <property type="entry name" value="EFG_C"/>
    <property type="match status" value="1"/>
</dbReference>
<dbReference type="GO" id="GO:0003924">
    <property type="term" value="F:GTPase activity"/>
    <property type="evidence" value="ECO:0007669"/>
    <property type="project" value="UniProtKB-UniRule"/>
</dbReference>